<accession>A0A0A9EY34</accession>
<organism evidence="1">
    <name type="scientific">Arundo donax</name>
    <name type="common">Giant reed</name>
    <name type="synonym">Donax arundinaceus</name>
    <dbReference type="NCBI Taxonomy" id="35708"/>
    <lineage>
        <taxon>Eukaryota</taxon>
        <taxon>Viridiplantae</taxon>
        <taxon>Streptophyta</taxon>
        <taxon>Embryophyta</taxon>
        <taxon>Tracheophyta</taxon>
        <taxon>Spermatophyta</taxon>
        <taxon>Magnoliopsida</taxon>
        <taxon>Liliopsida</taxon>
        <taxon>Poales</taxon>
        <taxon>Poaceae</taxon>
        <taxon>PACMAD clade</taxon>
        <taxon>Arundinoideae</taxon>
        <taxon>Arundineae</taxon>
        <taxon>Arundo</taxon>
    </lineage>
</organism>
<protein>
    <submittedName>
        <fullName evidence="1">Uncharacterized protein</fullName>
    </submittedName>
</protein>
<dbReference type="AlphaFoldDB" id="A0A0A9EY34"/>
<reference evidence="1" key="2">
    <citation type="journal article" date="2015" name="Data Brief">
        <title>Shoot transcriptome of the giant reed, Arundo donax.</title>
        <authorList>
            <person name="Barrero R.A."/>
            <person name="Guerrero F.D."/>
            <person name="Moolhuijzen P."/>
            <person name="Goolsby J.A."/>
            <person name="Tidwell J."/>
            <person name="Bellgard S.E."/>
            <person name="Bellgard M.I."/>
        </authorList>
    </citation>
    <scope>NUCLEOTIDE SEQUENCE</scope>
    <source>
        <tissue evidence="1">Shoot tissue taken approximately 20 cm above the soil surface</tissue>
    </source>
</reference>
<sequence length="73" mass="8745">MHKMFSIIQFHHSWVSTRLRNCGFGDLFSQWIIVLVFHSRVPSNYRSFFRLRVIYVCSQSCLCIQKQIQVACF</sequence>
<proteinExistence type="predicted"/>
<dbReference type="EMBL" id="GBRH01192256">
    <property type="protein sequence ID" value="JAE05640.1"/>
    <property type="molecule type" value="Transcribed_RNA"/>
</dbReference>
<evidence type="ECO:0000313" key="1">
    <source>
        <dbReference type="EMBL" id="JAE05640.1"/>
    </source>
</evidence>
<reference evidence="1" key="1">
    <citation type="submission" date="2014-09" db="EMBL/GenBank/DDBJ databases">
        <authorList>
            <person name="Magalhaes I.L.F."/>
            <person name="Oliveira U."/>
            <person name="Santos F.R."/>
            <person name="Vidigal T.H.D.A."/>
            <person name="Brescovit A.D."/>
            <person name="Santos A.J."/>
        </authorList>
    </citation>
    <scope>NUCLEOTIDE SEQUENCE</scope>
    <source>
        <tissue evidence="1">Shoot tissue taken approximately 20 cm above the soil surface</tissue>
    </source>
</reference>
<name>A0A0A9EY34_ARUDO</name>